<evidence type="ECO:0000256" key="6">
    <source>
        <dbReference type="ARBA" id="ARBA00023136"/>
    </source>
</evidence>
<evidence type="ECO:0000256" key="3">
    <source>
        <dbReference type="ARBA" id="ARBA00022475"/>
    </source>
</evidence>
<dbReference type="Gene3D" id="3.30.420.270">
    <property type="match status" value="1"/>
</dbReference>
<evidence type="ECO:0000256" key="2">
    <source>
        <dbReference type="ARBA" id="ARBA00005811"/>
    </source>
</evidence>
<keyword evidence="7" id="KW-0813">Transport</keyword>
<comment type="similarity">
    <text evidence="2 7">Belongs to the ExbD/TolR family.</text>
</comment>
<evidence type="ECO:0000256" key="5">
    <source>
        <dbReference type="ARBA" id="ARBA00022989"/>
    </source>
</evidence>
<dbReference type="PANTHER" id="PTHR30558">
    <property type="entry name" value="EXBD MEMBRANE COMPONENT OF PMF-DRIVEN MACROMOLECULE IMPORT SYSTEM"/>
    <property type="match status" value="1"/>
</dbReference>
<dbReference type="Proteomes" id="UP000651156">
    <property type="component" value="Unassembled WGS sequence"/>
</dbReference>
<evidence type="ECO:0000256" key="7">
    <source>
        <dbReference type="RuleBase" id="RU003879"/>
    </source>
</evidence>
<comment type="subcellular location">
    <subcellularLocation>
        <location evidence="1">Cell membrane</location>
        <topology evidence="1">Single-pass membrane protein</topology>
    </subcellularLocation>
    <subcellularLocation>
        <location evidence="7">Cell membrane</location>
        <topology evidence="7">Single-pass type II membrane protein</topology>
    </subcellularLocation>
</comment>
<evidence type="ECO:0000313" key="10">
    <source>
        <dbReference type="Proteomes" id="UP000651156"/>
    </source>
</evidence>
<reference evidence="9 10" key="1">
    <citation type="submission" date="2020-10" db="EMBL/GenBank/DDBJ databases">
        <authorList>
            <person name="Castelo-Branco R."/>
            <person name="Eusebio N."/>
            <person name="Adriana R."/>
            <person name="Vieira A."/>
            <person name="Brugerolle De Fraissinette N."/>
            <person name="Rezende De Castro R."/>
            <person name="Schneider M.P."/>
            <person name="Vasconcelos V."/>
            <person name="Leao P.N."/>
        </authorList>
    </citation>
    <scope>NUCLEOTIDE SEQUENCE [LARGE SCALE GENOMIC DNA]</scope>
    <source>
        <strain evidence="9 10">LEGE 06123</strain>
    </source>
</reference>
<evidence type="ECO:0000256" key="4">
    <source>
        <dbReference type="ARBA" id="ARBA00022692"/>
    </source>
</evidence>
<organism evidence="9 10">
    <name type="scientific">Gloeocapsopsis crepidinum LEGE 06123</name>
    <dbReference type="NCBI Taxonomy" id="588587"/>
    <lineage>
        <taxon>Bacteria</taxon>
        <taxon>Bacillati</taxon>
        <taxon>Cyanobacteriota</taxon>
        <taxon>Cyanophyceae</taxon>
        <taxon>Oscillatoriophycideae</taxon>
        <taxon>Chroococcales</taxon>
        <taxon>Chroococcaceae</taxon>
        <taxon>Gloeocapsopsis</taxon>
    </lineage>
</organism>
<keyword evidence="6 8" id="KW-0472">Membrane</keyword>
<gene>
    <name evidence="9" type="ORF">IQ230_09165</name>
</gene>
<dbReference type="EMBL" id="JADEWN010000018">
    <property type="protein sequence ID" value="MBE9190525.1"/>
    <property type="molecule type" value="Genomic_DNA"/>
</dbReference>
<keyword evidence="3" id="KW-1003">Cell membrane</keyword>
<name>A0ABR9USB1_9CHRO</name>
<dbReference type="InterPro" id="IPR003400">
    <property type="entry name" value="ExbD"/>
</dbReference>
<protein>
    <submittedName>
        <fullName evidence="9">Biopolymer transporter ExbD</fullName>
    </submittedName>
</protein>
<evidence type="ECO:0000256" key="8">
    <source>
        <dbReference type="SAM" id="Phobius"/>
    </source>
</evidence>
<evidence type="ECO:0000313" key="9">
    <source>
        <dbReference type="EMBL" id="MBE9190525.1"/>
    </source>
</evidence>
<keyword evidence="10" id="KW-1185">Reference proteome</keyword>
<evidence type="ECO:0000256" key="1">
    <source>
        <dbReference type="ARBA" id="ARBA00004162"/>
    </source>
</evidence>
<feature type="transmembrane region" description="Helical" evidence="8">
    <location>
        <begin position="21"/>
        <end position="39"/>
    </location>
</feature>
<keyword evidence="4 7" id="KW-0812">Transmembrane</keyword>
<comment type="caution">
    <text evidence="9">The sequence shown here is derived from an EMBL/GenBank/DDBJ whole genome shotgun (WGS) entry which is preliminary data.</text>
</comment>
<sequence length="140" mass="16010">MFRNQQRNRNSQIPEVNLIPMMDVLMSVLTFFIITSMTLSGRRIANVSLPIVDNDVREQSSSLEPFIVGLNQRGEIIIENQHITLTSLEKEIQSYLKQNPKALVILKADKRLSYKQVLQVLKKMRDVGGDRISLAIEKSN</sequence>
<proteinExistence type="inferred from homology"/>
<accession>A0ABR9USB1</accession>
<keyword evidence="5 8" id="KW-1133">Transmembrane helix</keyword>
<dbReference type="PANTHER" id="PTHR30558:SF3">
    <property type="entry name" value="BIOPOLYMER TRANSPORT PROTEIN EXBD-RELATED"/>
    <property type="match status" value="1"/>
</dbReference>
<keyword evidence="7" id="KW-0653">Protein transport</keyword>
<dbReference type="Pfam" id="PF02472">
    <property type="entry name" value="ExbD"/>
    <property type="match status" value="1"/>
</dbReference>